<name>A0A1M6SH11_9FIRM</name>
<proteinExistence type="predicted"/>
<organism evidence="2 3">
    <name type="scientific">Desulforamulus aeronauticus DSM 10349</name>
    <dbReference type="NCBI Taxonomy" id="1121421"/>
    <lineage>
        <taxon>Bacteria</taxon>
        <taxon>Bacillati</taxon>
        <taxon>Bacillota</taxon>
        <taxon>Clostridia</taxon>
        <taxon>Eubacteriales</taxon>
        <taxon>Peptococcaceae</taxon>
        <taxon>Desulforamulus</taxon>
    </lineage>
</organism>
<evidence type="ECO:0000313" key="2">
    <source>
        <dbReference type="EMBL" id="SHK44053.1"/>
    </source>
</evidence>
<dbReference type="RefSeq" id="WP_274377385.1">
    <property type="nucleotide sequence ID" value="NZ_FRAR01000013.1"/>
</dbReference>
<reference evidence="3" key="1">
    <citation type="submission" date="2016-11" db="EMBL/GenBank/DDBJ databases">
        <authorList>
            <person name="Varghese N."/>
            <person name="Submissions S."/>
        </authorList>
    </citation>
    <scope>NUCLEOTIDE SEQUENCE [LARGE SCALE GENOMIC DNA]</scope>
    <source>
        <strain evidence="3">DSM 10349</strain>
    </source>
</reference>
<dbReference type="Proteomes" id="UP000183997">
    <property type="component" value="Unassembled WGS sequence"/>
</dbReference>
<accession>A0A1M6SH11</accession>
<protein>
    <submittedName>
        <fullName evidence="2">Uncharacterized protein</fullName>
    </submittedName>
</protein>
<keyword evidence="1" id="KW-0812">Transmembrane</keyword>
<evidence type="ECO:0000256" key="1">
    <source>
        <dbReference type="SAM" id="Phobius"/>
    </source>
</evidence>
<sequence>MLIFNFIFQGWPEIAAVIFLAFAIVGYKPNLREIIAIHSY</sequence>
<dbReference type="EMBL" id="FRAR01000013">
    <property type="protein sequence ID" value="SHK44053.1"/>
    <property type="molecule type" value="Genomic_DNA"/>
</dbReference>
<feature type="transmembrane region" description="Helical" evidence="1">
    <location>
        <begin position="6"/>
        <end position="27"/>
    </location>
</feature>
<dbReference type="AlphaFoldDB" id="A0A1M6SH11"/>
<gene>
    <name evidence="2" type="ORF">SAMN02745123_01883</name>
</gene>
<keyword evidence="1" id="KW-1133">Transmembrane helix</keyword>
<keyword evidence="3" id="KW-1185">Reference proteome</keyword>
<evidence type="ECO:0000313" key="3">
    <source>
        <dbReference type="Proteomes" id="UP000183997"/>
    </source>
</evidence>
<keyword evidence="1" id="KW-0472">Membrane</keyword>